<keyword evidence="1" id="KW-0812">Transmembrane</keyword>
<reference evidence="2" key="3">
    <citation type="submission" date="2000-06" db="EMBL/GenBank/DDBJ databases">
        <authorList>
            <person name="Cheuk R."/>
            <person name="Shinn P."/>
            <person name="Brooks S."/>
            <person name="Buehler E."/>
            <person name="Chao Q."/>
            <person name="Johnson-Hopson C."/>
            <person name="Khan S."/>
            <person name="Kim C."/>
            <person name="Altafi H."/>
            <person name="Bei B."/>
            <person name="Chin C."/>
            <person name="Chiou J."/>
            <person name="Choi E."/>
            <person name="Conn L."/>
            <person name="Conway A."/>
            <person name="Gonzalez A."/>
            <person name="Hansen N."/>
            <person name="Howing B."/>
            <person name="Koo T."/>
            <person name="Lam B."/>
            <person name="Lee J."/>
            <person name="Lenz C."/>
            <person name="Li J."/>
            <person name="Liu A."/>
            <person name="Liu J."/>
            <person name="Liu S."/>
            <person name="Mukharsky N."/>
            <person name="Nguyen M."/>
            <person name="Palm C."/>
            <person name="Pham P."/>
            <person name="Sakano H."/>
            <person name="Schwartz J."/>
            <person name="Southwick A."/>
            <person name="Thaveri A."/>
            <person name="Toriumi M."/>
            <person name="Vaysberg M."/>
            <person name="Yu G."/>
            <person name="Davis R."/>
            <person name="Federspiel N."/>
            <person name="Theologis A."/>
            <person name="Ecker J."/>
        </authorList>
    </citation>
    <scope>NUCLEOTIDE SEQUENCE</scope>
</reference>
<reference key="2">
    <citation type="journal article" date="2000" name="Nature">
        <title>Sequence and analysis of chromosome 1 of the plant Arabidopsis thaliana.</title>
        <authorList>
            <person name="Theologis A."/>
            <person name="Ecker J.R."/>
            <person name="Palm C.J."/>
            <person name="Federspiel N.A."/>
            <person name="Kaul S."/>
            <person name="White O."/>
            <person name="Alonso J."/>
            <person name="Altafi H."/>
            <person name="Araujo R."/>
            <person name="Bowman C.L."/>
            <person name="Brooks S.Y."/>
            <person name="Buehler E."/>
            <person name="Chan A."/>
            <person name="Chao Q."/>
            <person name="Chen H."/>
            <person name="Cheuk R.F."/>
            <person name="Chin C.W."/>
            <person name="Chung M.K."/>
            <person name="Conn L."/>
            <person name="Conway A.B."/>
            <person name="Conway A.R."/>
            <person name="Creasy T.H."/>
            <person name="Dewar K."/>
            <person name="Dunn P."/>
            <person name="Etgu P."/>
            <person name="Feldblyum T.V."/>
            <person name="Feng J."/>
            <person name="Fong B."/>
            <person name="Fujii C.Y."/>
            <person name="Gill J.E."/>
            <person name="Goldsmith A.D."/>
            <person name="Haas B."/>
            <person name="Hansen N.F."/>
            <person name="Hughes B."/>
            <person name="Huizar L."/>
            <person name="Hunter J.L."/>
            <person name="Jenkins J."/>
            <person name="Johnson-Hopson C."/>
            <person name="Khan S."/>
            <person name="Khaykin E."/>
            <person name="Kim C.J."/>
            <person name="Koo H.L."/>
            <person name="Kremenetskaia I."/>
            <person name="Kurtz D.B."/>
            <person name="Kwan A."/>
            <person name="Lam B."/>
            <person name="Langin-Hooper S."/>
            <person name="Lee A."/>
            <person name="Lee J.M."/>
            <person name="Lenz C.A."/>
            <person name="Li J.H."/>
            <person name="Li Y."/>
            <person name="Lin X."/>
            <person name="Liu S.X."/>
            <person name="Liu Z.A."/>
            <person name="Luros J.S."/>
            <person name="Maiti R."/>
            <person name="Marziali A."/>
            <person name="Militscher J."/>
            <person name="Miranda M."/>
            <person name="Nguyen M."/>
            <person name="Nierman W.C."/>
            <person name="Osborne B.I."/>
            <person name="Pai G."/>
            <person name="Peterson J."/>
            <person name="Pham P.K."/>
            <person name="Rizzo M."/>
            <person name="Rooney T."/>
            <person name="Rowley D."/>
            <person name="Sakano H."/>
            <person name="Salzberg S.L."/>
            <person name="Schwartz J.R."/>
            <person name="Shinn P."/>
            <person name="Southwick A.M."/>
            <person name="Sun H."/>
            <person name="Tallon L.J."/>
            <person name="Tambunga G."/>
            <person name="Toriumi M.J."/>
            <person name="Town C.D."/>
            <person name="Utterback T."/>
            <person name="Van Aken S."/>
            <person name="Vaysberg M."/>
            <person name="Vysotskaia V.S."/>
            <person name="Walker M."/>
            <person name="Wu D."/>
            <person name="Yu G."/>
            <person name="Fraser C.M."/>
            <person name="Venter J.C."/>
            <person name="Davis R.W."/>
        </authorList>
    </citation>
    <scope>NUCLEOTIDE SEQUENCE [LARGE SCALE GENOMIC DNA]</scope>
    <source>
        <strain>cv. Columbia</strain>
    </source>
</reference>
<feature type="transmembrane region" description="Helical" evidence="1">
    <location>
        <begin position="141"/>
        <end position="163"/>
    </location>
</feature>
<dbReference type="EMBL" id="AC011661">
    <property type="protein sequence ID" value="AAF16624.1"/>
    <property type="molecule type" value="Genomic_DNA"/>
</dbReference>
<protein>
    <submittedName>
        <fullName evidence="2">T23J18.4</fullName>
    </submittedName>
</protein>
<dbReference type="NCBIfam" id="TIGR01571">
    <property type="entry name" value="A_thal_Cys_rich"/>
    <property type="match status" value="1"/>
</dbReference>
<organism evidence="2">
    <name type="scientific">Arabidopsis thaliana</name>
    <name type="common">Mouse-ear cress</name>
    <dbReference type="NCBI Taxonomy" id="3702"/>
    <lineage>
        <taxon>Eukaryota</taxon>
        <taxon>Viridiplantae</taxon>
        <taxon>Streptophyta</taxon>
        <taxon>Embryophyta</taxon>
        <taxon>Tracheophyta</taxon>
        <taxon>Spermatophyta</taxon>
        <taxon>Magnoliopsida</taxon>
        <taxon>eudicotyledons</taxon>
        <taxon>Gunneridae</taxon>
        <taxon>Pentapetalae</taxon>
        <taxon>rosids</taxon>
        <taxon>malvids</taxon>
        <taxon>Brassicales</taxon>
        <taxon>Brassicaceae</taxon>
        <taxon>Camelineae</taxon>
        <taxon>Arabidopsis</taxon>
    </lineage>
</organism>
<dbReference type="ExpressionAtlas" id="Q9LPZ7">
    <property type="expression patterns" value="baseline and differential"/>
</dbReference>
<name>Q9LPZ7_ARATH</name>
<reference evidence="2" key="1">
    <citation type="submission" date="1999-11" db="EMBL/GenBank/DDBJ databases">
        <title>Genomic sequence for Arabidopsis thaliana BAC T23J18 from chromosome I.</title>
        <authorList>
            <person name="Shinn P."/>
            <person name="Brooks S."/>
            <person name="Buehler E."/>
            <person name="Chao Q."/>
            <person name="Johnson-Hopson C."/>
            <person name="Khan S."/>
            <person name="Kim C."/>
            <person name="Altafi H."/>
            <person name="Bei Q."/>
            <person name="Chin C."/>
            <person name="Chiou J."/>
            <person name="Choi E."/>
            <person name="Conn L."/>
            <person name="Conway A."/>
            <person name="Gonzales A."/>
            <person name="Hansen N."/>
            <person name="Howing B."/>
            <person name="Koo T."/>
            <person name="Lam B."/>
            <person name="Lee J."/>
            <person name="Lenz C."/>
            <person name="Li J."/>
            <person name="Liu A."/>
            <person name="Liu K."/>
            <person name="Liu S."/>
            <person name="Mukharsky N."/>
            <person name="Nguyen M."/>
            <person name="Palm C."/>
            <person name="Pham P."/>
            <person name="Sakano H."/>
            <person name="Schwartz J."/>
            <person name="Southwick A."/>
            <person name="Thaveri A."/>
            <person name="Toriumi M."/>
            <person name="Vaysberg M."/>
            <person name="Yu G."/>
            <person name="Federspiel N.A."/>
            <person name="Theologis A."/>
            <person name="Ecker J.R."/>
        </authorList>
    </citation>
    <scope>NUCLEOTIDE SEQUENCE</scope>
</reference>
<dbReference type="AlphaFoldDB" id="Q9LPZ7"/>
<proteinExistence type="predicted"/>
<keyword evidence="1" id="KW-0472">Membrane</keyword>
<keyword evidence="1" id="KW-1133">Transmembrane helix</keyword>
<accession>Q9LPZ7</accession>
<evidence type="ECO:0000313" key="2">
    <source>
        <dbReference type="EMBL" id="AAF16624.1"/>
    </source>
</evidence>
<evidence type="ECO:0000256" key="1">
    <source>
        <dbReference type="SAM" id="Phobius"/>
    </source>
</evidence>
<reference evidence="2" key="4">
    <citation type="submission" date="2000-10" db="EMBL/GenBank/DDBJ databases">
        <authorList>
            <person name="Chao Q."/>
            <person name="Brooks S."/>
            <person name="Buehler E."/>
            <person name="Johnson-Hopson C."/>
            <person name="Khan S."/>
            <person name="Kim C."/>
            <person name="Shinn P."/>
            <person name="Altafi H."/>
            <person name="Bei B."/>
            <person name="Chin C."/>
            <person name="Chiou J."/>
            <person name="Choi E."/>
            <person name="Conn L."/>
            <person name="Conway A."/>
            <person name="Gonzalez A."/>
            <person name="Hansen N."/>
            <person name="Howing B."/>
            <person name="Koo T."/>
            <person name="Lam B."/>
            <person name="Lee J."/>
            <person name="Lenz C."/>
            <person name="Li J."/>
            <person name="Liu A."/>
            <person name="Liu J."/>
            <person name="Liu S."/>
            <person name="Mukharsky N."/>
            <person name="Nguyen M."/>
            <person name="Palm C."/>
            <person name="Pham P."/>
            <person name="Sakano H."/>
            <person name="Schwartz J."/>
            <person name="Southwick A."/>
            <person name="Thaveri A."/>
            <person name="Toriumi M."/>
            <person name="Vaysberg M."/>
            <person name="Yu G."/>
            <person name="Davis R."/>
            <person name="Federspiel N."/>
            <person name="Theologis A."/>
            <person name="Ecker J."/>
        </authorList>
    </citation>
    <scope>NUCLEOTIDE SEQUENCE</scope>
</reference>
<dbReference type="InterPro" id="IPR006461">
    <property type="entry name" value="PLAC_motif_containing"/>
</dbReference>
<sequence length="309" mass="35227">MADLDKLEGGGGGGAVVIADIRADEGGGAVEERERLTELEGISVLDFDLLCSTVALQTQGKWRKLESSEGEDATEDDYGGGVLRLWEGDVMDCFEDRHLCIESAWYWLSMLQIREKHDKDWFWFLLSSGCCSYDSYCRHCFLYLAIAFVLLIGSYLGFFRMLIRRKFNIRGTDSFLDDFIHHLVCPFCTLTQVCVIHRSFSCKQVTSVMSFWRLFRRKSFSRAAFASSYCLNNVIISTLTTHNRVHSQKPQPILETVVYSKHGSLIEMSCKVLKGERLRGHLYANSESVQVTYIQPPIWVIHHPSCGVF</sequence>
<dbReference type="Pfam" id="PF04749">
    <property type="entry name" value="PLAC8"/>
    <property type="match status" value="1"/>
</dbReference>